<keyword evidence="1 5" id="KW-0808">Transferase</keyword>
<dbReference type="EMBL" id="JARVUX010000010">
    <property type="protein sequence ID" value="MDH2337238.1"/>
    <property type="molecule type" value="Genomic_DNA"/>
</dbReference>
<evidence type="ECO:0000313" key="7">
    <source>
        <dbReference type="Proteomes" id="UP000070260"/>
    </source>
</evidence>
<dbReference type="RefSeq" id="WP_061426052.1">
    <property type="nucleotide sequence ID" value="NZ_CABPRK010000007.1"/>
</dbReference>
<protein>
    <submittedName>
        <fullName evidence="5">GNAT family acetyltransferase</fullName>
    </submittedName>
    <submittedName>
        <fullName evidence="6">GNAT family protein</fullName>
        <ecNumber evidence="6">2.-.-.-</ecNumber>
    </submittedName>
</protein>
<dbReference type="OrthoDB" id="9801656at2"/>
<dbReference type="InterPro" id="IPR016181">
    <property type="entry name" value="Acyl_CoA_acyltransferase"/>
</dbReference>
<dbReference type="PANTHER" id="PTHR43792">
    <property type="entry name" value="GNAT FAMILY, PUTATIVE (AFU_ORTHOLOGUE AFUA_3G00765)-RELATED-RELATED"/>
    <property type="match status" value="1"/>
</dbReference>
<evidence type="ECO:0000259" key="4">
    <source>
        <dbReference type="PROSITE" id="PS51186"/>
    </source>
</evidence>
<dbReference type="PROSITE" id="PS51186">
    <property type="entry name" value="GNAT"/>
    <property type="match status" value="1"/>
</dbReference>
<dbReference type="Pfam" id="PF13302">
    <property type="entry name" value="Acetyltransf_3"/>
    <property type="match status" value="1"/>
</dbReference>
<dbReference type="EC" id="2.-.-.-" evidence="6"/>
<gene>
    <name evidence="5" type="ORF">JFP838_00350</name>
    <name evidence="6" type="ORF">QDQ28_13740</name>
</gene>
<evidence type="ECO:0000256" key="1">
    <source>
        <dbReference type="ARBA" id="ARBA00022679"/>
    </source>
</evidence>
<dbReference type="GO" id="GO:0005737">
    <property type="term" value="C:cytoplasm"/>
    <property type="evidence" value="ECO:0007669"/>
    <property type="project" value="TreeGrafter"/>
</dbReference>
<dbReference type="Proteomes" id="UP000070260">
    <property type="component" value="Chromosome"/>
</dbReference>
<accession>A0A127EE95</accession>
<dbReference type="Proteomes" id="UP001222958">
    <property type="component" value="Unassembled WGS sequence"/>
</dbReference>
<dbReference type="EMBL" id="CP010994">
    <property type="protein sequence ID" value="AMN34284.1"/>
    <property type="molecule type" value="Genomic_DNA"/>
</dbReference>
<evidence type="ECO:0000313" key="5">
    <source>
        <dbReference type="EMBL" id="AMN34284.1"/>
    </source>
</evidence>
<dbReference type="SUPFAM" id="SSF55729">
    <property type="entry name" value="Acyl-CoA N-acyltransferases (Nat)"/>
    <property type="match status" value="2"/>
</dbReference>
<dbReference type="InterPro" id="IPR051531">
    <property type="entry name" value="N-acetyltransferase"/>
</dbReference>
<evidence type="ECO:0000313" key="6">
    <source>
        <dbReference type="EMBL" id="MDH2337238.1"/>
    </source>
</evidence>
<dbReference type="InterPro" id="IPR000182">
    <property type="entry name" value="GNAT_dom"/>
</dbReference>
<proteinExistence type="inferred from homology"/>
<dbReference type="GO" id="GO:0008999">
    <property type="term" value="F:protein-N-terminal-alanine acetyltransferase activity"/>
    <property type="evidence" value="ECO:0007669"/>
    <property type="project" value="TreeGrafter"/>
</dbReference>
<sequence length="312" mass="36575">MSFDKNVFIEAIRGNDREYVVKDKVGIILGRFFLKDLDSKNKKVDVKFKFYKEDNYKLMKETLRKILKVLFAEKDIYKINLFVSDIKNFNAYLDLGFMLEGILSDNVCNNGIQKDEYIMGININDFNDKVKLVQFQLNTERLALRNLTPENTEEMLDYYIRNEEHLRQYEPTRDSGFYTYEGQKEILTESFRQFIDGTSIDLGIFKDEKLIGKIKLSNIVYGILRNAFVGYSIDKEHQGKGYMKEALNTVCSYAFEEMGLHRLEASTLMDNSRSQGVLKACGFNELGISEKYLYINGEWRDHKIFYKVNDDL</sequence>
<dbReference type="AlphaFoldDB" id="A0A127EE95"/>
<dbReference type="Gene3D" id="3.40.630.30">
    <property type="match status" value="2"/>
</dbReference>
<organism evidence="5 7">
    <name type="scientific">Clostridium perfringens</name>
    <dbReference type="NCBI Taxonomy" id="1502"/>
    <lineage>
        <taxon>Bacteria</taxon>
        <taxon>Bacillati</taxon>
        <taxon>Bacillota</taxon>
        <taxon>Clostridia</taxon>
        <taxon>Eubacteriales</taxon>
        <taxon>Clostridiaceae</taxon>
        <taxon>Clostridium</taxon>
    </lineage>
</organism>
<dbReference type="PANTHER" id="PTHR43792:SF8">
    <property type="entry name" value="[RIBOSOMAL PROTEIN US5]-ALANINE N-ACETYLTRANSFERASE"/>
    <property type="match status" value="1"/>
</dbReference>
<keyword evidence="2" id="KW-0012">Acyltransferase</keyword>
<dbReference type="PATRIC" id="fig|1502.177.peg.60"/>
<feature type="domain" description="N-acetyltransferase" evidence="4">
    <location>
        <begin position="142"/>
        <end position="311"/>
    </location>
</feature>
<evidence type="ECO:0000256" key="3">
    <source>
        <dbReference type="ARBA" id="ARBA00038502"/>
    </source>
</evidence>
<name>A0A127EE95_CLOPF</name>
<reference evidence="6" key="2">
    <citation type="submission" date="2023-04" db="EMBL/GenBank/DDBJ databases">
        <title>Epidemiological investigation of Clostridium perfringens isolated from cattle.</title>
        <authorList>
            <person name="Tian R."/>
        </authorList>
    </citation>
    <scope>NUCLEOTIDE SEQUENCE</scope>
    <source>
        <strain evidence="6">ZWCP172</strain>
    </source>
</reference>
<reference evidence="5 7" key="1">
    <citation type="journal article" date="2016" name="PLoS ONE">
        <title>Plasmid Characterization and Chromosome Analysis of Two netF+ Clostridium perfringens Isolates Associated with Foal and Canine Necrotizing Enteritis.</title>
        <authorList>
            <person name="Mehdizadeh Gohari I."/>
            <person name="Kropinski A.M."/>
            <person name="Weese S.J."/>
            <person name="Parreira V.R."/>
            <person name="Whitehead A.E."/>
            <person name="Boerlin P."/>
            <person name="Prescott J.F."/>
        </authorList>
    </citation>
    <scope>NUCLEOTIDE SEQUENCE [LARGE SCALE GENOMIC DNA]</scope>
    <source>
        <strain evidence="5 7">JP838</strain>
    </source>
</reference>
<comment type="similarity">
    <text evidence="3">Belongs to the acetyltransferase family. RimJ subfamily.</text>
</comment>
<evidence type="ECO:0000256" key="2">
    <source>
        <dbReference type="ARBA" id="ARBA00023315"/>
    </source>
</evidence>